<gene>
    <name evidence="2" type="ORF">PAESOLCIP111_03417</name>
</gene>
<dbReference type="Pfam" id="PF07940">
    <property type="entry name" value="Hepar_II_III_C"/>
    <property type="match status" value="1"/>
</dbReference>
<evidence type="ECO:0000313" key="2">
    <source>
        <dbReference type="EMBL" id="CAG7632806.1"/>
    </source>
</evidence>
<accession>A0A916K666</accession>
<reference evidence="2" key="1">
    <citation type="submission" date="2021-06" db="EMBL/GenBank/DDBJ databases">
        <authorList>
            <person name="Criscuolo A."/>
        </authorList>
    </citation>
    <scope>NUCLEOTIDE SEQUENCE</scope>
    <source>
        <strain evidence="2">CIP111600</strain>
    </source>
</reference>
<evidence type="ECO:0000313" key="3">
    <source>
        <dbReference type="Proteomes" id="UP000693672"/>
    </source>
</evidence>
<comment type="caution">
    <text evidence="2">The sequence shown here is derived from an EMBL/GenBank/DDBJ whole genome shotgun (WGS) entry which is preliminary data.</text>
</comment>
<organism evidence="2 3">
    <name type="scientific">Paenibacillus solanacearum</name>
    <dbReference type="NCBI Taxonomy" id="2048548"/>
    <lineage>
        <taxon>Bacteria</taxon>
        <taxon>Bacillati</taxon>
        <taxon>Bacillota</taxon>
        <taxon>Bacilli</taxon>
        <taxon>Bacillales</taxon>
        <taxon>Paenibacillaceae</taxon>
        <taxon>Paenibacillus</taxon>
    </lineage>
</organism>
<dbReference type="Proteomes" id="UP000693672">
    <property type="component" value="Unassembled WGS sequence"/>
</dbReference>
<feature type="domain" description="Heparinase II/III-like C-terminal" evidence="1">
    <location>
        <begin position="412"/>
        <end position="545"/>
    </location>
</feature>
<protein>
    <recommendedName>
        <fullName evidence="1">Heparinase II/III-like C-terminal domain-containing protein</fullName>
    </recommendedName>
</protein>
<proteinExistence type="predicted"/>
<dbReference type="InterPro" id="IPR012480">
    <property type="entry name" value="Hepar_II_III_C"/>
</dbReference>
<dbReference type="AlphaFoldDB" id="A0A916K666"/>
<dbReference type="EMBL" id="CAJVAS010000014">
    <property type="protein sequence ID" value="CAG7632806.1"/>
    <property type="molecule type" value="Genomic_DNA"/>
</dbReference>
<evidence type="ECO:0000259" key="1">
    <source>
        <dbReference type="Pfam" id="PF07940"/>
    </source>
</evidence>
<dbReference type="GO" id="GO:0016829">
    <property type="term" value="F:lyase activity"/>
    <property type="evidence" value="ECO:0007669"/>
    <property type="project" value="InterPro"/>
</dbReference>
<name>A0A916K666_9BACL</name>
<keyword evidence="3" id="KW-1185">Reference proteome</keyword>
<sequence length="630" mass="71607">MNRFMFHERYPEQLLENVLLPADHYRPFAAASDRAWWGQLAEPLRRLFVERGEARLGFAWPALPAARYMDFVKNGNRSRYEELYFERRTALAELVVAECAEGAGRFVEQIVNGLWALCEESYWVLPAHMSLSKASAGYALPDVDDQVIDLFSAETAALVACADYALREQLDAECPMIRRRLRREMERRMFTPFMERTDFWWMGFGSRGVNNWNPWILSNVIGSFLLLEEQLARRAQAIAKSLRSLEAFTDMYGKDGGCDEGPGYWGRAGGSMFDCLELLYTASDGRISFYDEPLVKEIGRYISRVHISGEYFVNFADGDARLRISDDLVYRFGQRIGDEAMCALGAYAFRQHGGTKPNYMSLLRLLPGLDVYDELMRHDGIPHYMRDVWLEDIQLFAARERGGSDQGLYLAAKGGHNAESHNHNDVGHFIVYAGGKPMIIDIGVETYTSRTFSSRRYEIWTMQSAYHALPTVRGVQQAAGKQYRASAVNCAADDERAELSMNIAAAYPPEAGIGHWHRTCRLNRGVTAAASIEIVDRFALNEPTAELTLSLMTLREPLIREDEGHFLLDDGSGVRLRVVFDAAKLTAASERIAVEDRRLRSIWGEQVYRVLLRPRAAVREDEWKLTIAQF</sequence>